<dbReference type="PANTHER" id="PTHR24559">
    <property type="entry name" value="TRANSPOSON TY3-I GAG-POL POLYPROTEIN"/>
    <property type="match status" value="1"/>
</dbReference>
<dbReference type="InterPro" id="IPR043502">
    <property type="entry name" value="DNA/RNA_pol_sf"/>
</dbReference>
<dbReference type="STRING" id="4795.A0A225WAT3"/>
<keyword evidence="3" id="KW-1185">Reference proteome</keyword>
<dbReference type="InterPro" id="IPR000477">
    <property type="entry name" value="RT_dom"/>
</dbReference>
<dbReference type="EMBL" id="NBNE01001290">
    <property type="protein sequence ID" value="OWZ14652.1"/>
    <property type="molecule type" value="Genomic_DNA"/>
</dbReference>
<name>A0A225WAT3_9STRA</name>
<dbReference type="OrthoDB" id="775972at2759"/>
<evidence type="ECO:0000313" key="3">
    <source>
        <dbReference type="Proteomes" id="UP000198211"/>
    </source>
</evidence>
<dbReference type="SUPFAM" id="SSF56672">
    <property type="entry name" value="DNA/RNA polymerases"/>
    <property type="match status" value="1"/>
</dbReference>
<evidence type="ECO:0000313" key="2">
    <source>
        <dbReference type="EMBL" id="OWZ14652.1"/>
    </source>
</evidence>
<dbReference type="Pfam" id="PF00078">
    <property type="entry name" value="RVT_1"/>
    <property type="match status" value="1"/>
</dbReference>
<dbReference type="InterPro" id="IPR043128">
    <property type="entry name" value="Rev_trsase/Diguanyl_cyclase"/>
</dbReference>
<organism evidence="2 3">
    <name type="scientific">Phytophthora megakarya</name>
    <dbReference type="NCBI Taxonomy" id="4795"/>
    <lineage>
        <taxon>Eukaryota</taxon>
        <taxon>Sar</taxon>
        <taxon>Stramenopiles</taxon>
        <taxon>Oomycota</taxon>
        <taxon>Peronosporomycetes</taxon>
        <taxon>Peronosporales</taxon>
        <taxon>Peronosporaceae</taxon>
        <taxon>Phytophthora</taxon>
    </lineage>
</organism>
<proteinExistence type="predicted"/>
<dbReference type="InterPro" id="IPR053134">
    <property type="entry name" value="RNA-dir_DNA_polymerase"/>
</dbReference>
<feature type="domain" description="Reverse transcriptase" evidence="1">
    <location>
        <begin position="21"/>
        <end position="92"/>
    </location>
</feature>
<evidence type="ECO:0000259" key="1">
    <source>
        <dbReference type="Pfam" id="PF00078"/>
    </source>
</evidence>
<dbReference type="CDD" id="cd01647">
    <property type="entry name" value="RT_LTR"/>
    <property type="match status" value="1"/>
</dbReference>
<dbReference type="PANTHER" id="PTHR24559:SF444">
    <property type="entry name" value="REVERSE TRANSCRIPTASE DOMAIN-CONTAINING PROTEIN"/>
    <property type="match status" value="1"/>
</dbReference>
<comment type="caution">
    <text evidence="2">The sequence shown here is derived from an EMBL/GenBank/DDBJ whole genome shotgun (WGS) entry which is preliminary data.</text>
</comment>
<dbReference type="AlphaFoldDB" id="A0A225WAT3"/>
<gene>
    <name evidence="2" type="ORF">PHMEG_00011837</name>
</gene>
<accession>A0A225WAT3</accession>
<dbReference type="Proteomes" id="UP000198211">
    <property type="component" value="Unassembled WGS sequence"/>
</dbReference>
<protein>
    <submittedName>
        <fullName evidence="2">Tesmin</fullName>
    </submittedName>
</protein>
<sequence>MLKAGVVEESNGTWGFSVVLVRKKDREVRFCVDYRALYQLTKKAVYPLPCIEETLEALGGALFFTTLDLRAGYWQILVAPKDRDKTAFPTTSGLYCFECRLTWATCLVYIDDIIIITRGGVERHMVELTTVLERLSRAGLTLKLKSVNLWRDLWSFGLELSSNGVRPLERLIAAGIMYINSSNLVPILVNEGETSGEAALDKAADDILRRYMSFSPNWLISCFGQGRGRYTSSVHVFSPNWLTIAVQHNQYSHQNPSEARANKICVQLDGGMF</sequence>
<dbReference type="Gene3D" id="3.30.70.270">
    <property type="match status" value="1"/>
</dbReference>
<reference evidence="3" key="1">
    <citation type="submission" date="2017-03" db="EMBL/GenBank/DDBJ databases">
        <title>Phytopthora megakarya and P. palmivora, two closely related causual agents of cacao black pod achieved similar genome size and gene model numbers by different mechanisms.</title>
        <authorList>
            <person name="Ali S."/>
            <person name="Shao J."/>
            <person name="Larry D.J."/>
            <person name="Kronmiller B."/>
            <person name="Shen D."/>
            <person name="Strem M.D."/>
            <person name="Melnick R.L."/>
            <person name="Guiltinan M.J."/>
            <person name="Tyler B.M."/>
            <person name="Meinhardt L.W."/>
            <person name="Bailey B.A."/>
        </authorList>
    </citation>
    <scope>NUCLEOTIDE SEQUENCE [LARGE SCALE GENOMIC DNA]</scope>
    <source>
        <strain evidence="3">zdho120</strain>
    </source>
</reference>